<evidence type="ECO:0000256" key="10">
    <source>
        <dbReference type="ARBA" id="ARBA00032057"/>
    </source>
</evidence>
<keyword evidence="20" id="KW-1185">Reference proteome</keyword>
<keyword evidence="9 14" id="KW-0326">Glycosidase</keyword>
<dbReference type="EMBL" id="CP045851">
    <property type="protein sequence ID" value="QGG96302.1"/>
    <property type="molecule type" value="Genomic_DNA"/>
</dbReference>
<dbReference type="GO" id="GO:0033942">
    <property type="term" value="F:4-alpha-D-(1-&gt;4)-alpha-D-glucanotrehalose trehalohydrolase activity"/>
    <property type="evidence" value="ECO:0007669"/>
    <property type="project" value="UniProtKB-EC"/>
</dbReference>
<feature type="site" description="Transition state stabilizer" evidence="17">
    <location>
        <position position="379"/>
    </location>
</feature>
<evidence type="ECO:0000256" key="8">
    <source>
        <dbReference type="ARBA" id="ARBA00023277"/>
    </source>
</evidence>
<evidence type="ECO:0000256" key="12">
    <source>
        <dbReference type="ARBA" id="ARBA00034013"/>
    </source>
</evidence>
<feature type="binding site" evidence="16">
    <location>
        <begin position="310"/>
        <end position="314"/>
    </location>
    <ligand>
        <name>substrate</name>
    </ligand>
</feature>
<evidence type="ECO:0000256" key="17">
    <source>
        <dbReference type="PIRSR" id="PIRSR006337-3"/>
    </source>
</evidence>
<accession>A0A5Q2RMY4</accession>
<dbReference type="KEGG" id="atq:GH723_15020"/>
<dbReference type="UniPathway" id="UPA00299"/>
<evidence type="ECO:0000256" key="14">
    <source>
        <dbReference type="PIRNR" id="PIRNR006337"/>
    </source>
</evidence>
<evidence type="ECO:0000256" key="6">
    <source>
        <dbReference type="ARBA" id="ARBA00022490"/>
    </source>
</evidence>
<organism evidence="19 20">
    <name type="scientific">Actinomarinicola tropica</name>
    <dbReference type="NCBI Taxonomy" id="2789776"/>
    <lineage>
        <taxon>Bacteria</taxon>
        <taxon>Bacillati</taxon>
        <taxon>Actinomycetota</taxon>
        <taxon>Acidimicrobiia</taxon>
        <taxon>Acidimicrobiales</taxon>
        <taxon>Iamiaceae</taxon>
        <taxon>Actinomarinicola</taxon>
    </lineage>
</organism>
<comment type="similarity">
    <text evidence="3 14">Belongs to the glycosyl hydrolase 13 family.</text>
</comment>
<feature type="active site" description="Nucleophile" evidence="15">
    <location>
        <position position="248"/>
    </location>
</feature>
<comment type="pathway">
    <text evidence="2 14">Glycan biosynthesis; trehalose biosynthesis.</text>
</comment>
<evidence type="ECO:0000256" key="15">
    <source>
        <dbReference type="PIRSR" id="PIRSR006337-1"/>
    </source>
</evidence>
<evidence type="ECO:0000313" key="19">
    <source>
        <dbReference type="EMBL" id="QGG96302.1"/>
    </source>
</evidence>
<keyword evidence="7 14" id="KW-0378">Hydrolase</keyword>
<evidence type="ECO:0000256" key="16">
    <source>
        <dbReference type="PIRSR" id="PIRSR006337-2"/>
    </source>
</evidence>
<evidence type="ECO:0000313" key="20">
    <source>
        <dbReference type="Proteomes" id="UP000334019"/>
    </source>
</evidence>
<dbReference type="GO" id="GO:0005737">
    <property type="term" value="C:cytoplasm"/>
    <property type="evidence" value="ECO:0007669"/>
    <property type="project" value="UniProtKB-SubCell"/>
</dbReference>
<evidence type="ECO:0000256" key="2">
    <source>
        <dbReference type="ARBA" id="ARBA00005199"/>
    </source>
</evidence>
<dbReference type="Gene3D" id="1.10.10.760">
    <property type="entry name" value="E-set domains of sugar-utilizing enzymes"/>
    <property type="match status" value="1"/>
</dbReference>
<dbReference type="Proteomes" id="UP000334019">
    <property type="component" value="Chromosome"/>
</dbReference>
<protein>
    <recommendedName>
        <fullName evidence="5 13">Malto-oligosyltrehalose trehalohydrolase</fullName>
        <shortName evidence="14">MTHase</shortName>
        <ecNumber evidence="4 13">3.2.1.141</ecNumber>
    </recommendedName>
    <alternativeName>
        <fullName evidence="11 14">4-alpha-D-((1-&gt;4)-alpha-D-glucano)trehalose trehalohydrolase</fullName>
    </alternativeName>
    <alternativeName>
        <fullName evidence="10 14">Maltooligosyl trehalose trehalohydrolase</fullName>
    </alternativeName>
</protein>
<name>A0A5Q2RMY4_9ACTN</name>
<dbReference type="NCBIfam" id="TIGR02402">
    <property type="entry name" value="trehalose_TreZ"/>
    <property type="match status" value="1"/>
</dbReference>
<dbReference type="InterPro" id="IPR012768">
    <property type="entry name" value="Trehalose_TreZ"/>
</dbReference>
<comment type="subcellular location">
    <subcellularLocation>
        <location evidence="1 15">Cytoplasm</location>
    </subcellularLocation>
</comment>
<dbReference type="PANTHER" id="PTHR43651">
    <property type="entry name" value="1,4-ALPHA-GLUCAN-BRANCHING ENZYME"/>
    <property type="match status" value="1"/>
</dbReference>
<feature type="binding site" evidence="16">
    <location>
        <begin position="246"/>
        <end position="251"/>
    </location>
    <ligand>
        <name>substrate</name>
    </ligand>
</feature>
<dbReference type="InterPro" id="IPR017853">
    <property type="entry name" value="GH"/>
</dbReference>
<dbReference type="InterPro" id="IPR006047">
    <property type="entry name" value="GH13_cat_dom"/>
</dbReference>
<dbReference type="AlphaFoldDB" id="A0A5Q2RMY4"/>
<feature type="active site" description="Proton donor" evidence="15">
    <location>
        <position position="285"/>
    </location>
</feature>
<sequence>MTELRVWAPRARHDVVAVVGADRRRVRMARGERGWFSVDVPDLEPGDDYAFVVDGRGPFPDPRSPHQPSGVHGPSRLVDHGAFEWTDGDWRGADVRDGVLYELHVGTFSPRGDFDGVVERLDHLVDLGVTAVELLPVVEFPGTRNWGYDGVALYAPHHAYGGPDGLKRLVDACHGRGLAVVLDVVYNHLGPEGNYLGAYGPYFTDFYSTPWGAAVNYDRADSDEVRAFALDNALMWLRDYHVDALRLDAVHAIIDTSATHLLEEMVQRVEDLAAEVGRPLTLIAESDQNDPRLCRSRDLGGYGLHAQWSDDFHHALHVALTGETSGYYEDFDGLSSLAASLRDGWVYTGGWSDHRRRRHGRAPEHISCRNLLGYAQNHDQVGNRAVGDRLSANVSDGRLRVAAALVLTAPFVPMLFQGEEWGTSAPFQYFTDHQDSELGRAVAQGRRSEFGAFGWEPDQVPDPQDPATFERSRLDWSELGQARHAALLDWYRDLVALRLGDPDLRAGDCPTTVEVDPAAGWLRFDRGRWSIAAHLGSAPVVVPVPAGQVVLASDQALPGRVEASGIELLPDTVVVVDTTA</sequence>
<feature type="domain" description="Glycosyl hydrolase family 13 catalytic" evidence="18">
    <location>
        <begin position="82"/>
        <end position="446"/>
    </location>
</feature>
<keyword evidence="8" id="KW-0119">Carbohydrate metabolism</keyword>
<proteinExistence type="inferred from homology"/>
<evidence type="ECO:0000256" key="1">
    <source>
        <dbReference type="ARBA" id="ARBA00004496"/>
    </source>
</evidence>
<dbReference type="InterPro" id="IPR044901">
    <property type="entry name" value="Trehalose_TreZ_E-set_sf"/>
</dbReference>
<dbReference type="EC" id="3.2.1.141" evidence="4 13"/>
<dbReference type="SMART" id="SM00642">
    <property type="entry name" value="Aamy"/>
    <property type="match status" value="1"/>
</dbReference>
<evidence type="ECO:0000256" key="5">
    <source>
        <dbReference type="ARBA" id="ARBA00015938"/>
    </source>
</evidence>
<dbReference type="InterPro" id="IPR014756">
    <property type="entry name" value="Ig_E-set"/>
</dbReference>
<dbReference type="PANTHER" id="PTHR43651:SF11">
    <property type="entry name" value="MALTO-OLIGOSYLTREHALOSE TREHALOHYDROLASE"/>
    <property type="match status" value="1"/>
</dbReference>
<dbReference type="SUPFAM" id="SSF51445">
    <property type="entry name" value="(Trans)glycosidases"/>
    <property type="match status" value="1"/>
</dbReference>
<dbReference type="Gene3D" id="3.20.20.80">
    <property type="entry name" value="Glycosidases"/>
    <property type="match status" value="1"/>
</dbReference>
<evidence type="ECO:0000256" key="7">
    <source>
        <dbReference type="ARBA" id="ARBA00022801"/>
    </source>
</evidence>
<reference evidence="19 20" key="1">
    <citation type="submission" date="2019-11" db="EMBL/GenBank/DDBJ databases">
        <authorList>
            <person name="He Y."/>
        </authorList>
    </citation>
    <scope>NUCLEOTIDE SEQUENCE [LARGE SCALE GENOMIC DNA]</scope>
    <source>
        <strain evidence="19 20">SCSIO 58843</strain>
    </source>
</reference>
<evidence type="ECO:0000256" key="4">
    <source>
        <dbReference type="ARBA" id="ARBA00012268"/>
    </source>
</evidence>
<keyword evidence="6" id="KW-0963">Cytoplasm</keyword>
<dbReference type="Gene3D" id="2.60.40.10">
    <property type="entry name" value="Immunoglobulins"/>
    <property type="match status" value="1"/>
</dbReference>
<feature type="binding site" evidence="16">
    <location>
        <begin position="378"/>
        <end position="383"/>
    </location>
    <ligand>
        <name>substrate</name>
    </ligand>
</feature>
<dbReference type="GO" id="GO:0005992">
    <property type="term" value="P:trehalose biosynthetic process"/>
    <property type="evidence" value="ECO:0007669"/>
    <property type="project" value="UniProtKB-UniRule"/>
</dbReference>
<evidence type="ECO:0000256" key="9">
    <source>
        <dbReference type="ARBA" id="ARBA00023295"/>
    </source>
</evidence>
<dbReference type="PIRSF" id="PIRSF006337">
    <property type="entry name" value="Trehalose_TreZ"/>
    <property type="match status" value="1"/>
</dbReference>
<dbReference type="Pfam" id="PF00128">
    <property type="entry name" value="Alpha-amylase"/>
    <property type="match status" value="1"/>
</dbReference>
<evidence type="ECO:0000256" key="13">
    <source>
        <dbReference type="NCBIfam" id="TIGR02402"/>
    </source>
</evidence>
<dbReference type="InterPro" id="IPR013783">
    <property type="entry name" value="Ig-like_fold"/>
</dbReference>
<dbReference type="RefSeq" id="WP_153760406.1">
    <property type="nucleotide sequence ID" value="NZ_CP045851.1"/>
</dbReference>
<dbReference type="CDD" id="cd02853">
    <property type="entry name" value="E_set_MTHase_like_N"/>
    <property type="match status" value="1"/>
</dbReference>
<dbReference type="CDD" id="cd11325">
    <property type="entry name" value="AmyAc_GTHase"/>
    <property type="match status" value="1"/>
</dbReference>
<evidence type="ECO:0000259" key="18">
    <source>
        <dbReference type="SMART" id="SM00642"/>
    </source>
</evidence>
<evidence type="ECO:0000256" key="11">
    <source>
        <dbReference type="ARBA" id="ARBA00033284"/>
    </source>
</evidence>
<gene>
    <name evidence="19" type="primary">treZ</name>
    <name evidence="19" type="ORF">GH723_15020</name>
</gene>
<comment type="catalytic activity">
    <reaction evidence="12 14">
        <text>hydrolysis of (1-&gt;4)-alpha-D-glucosidic linkage in 4-alpha-D-[(1-&gt;4)-alpha-D-glucanosyl]n trehalose to yield trehalose and (1-&gt;4)-alpha-D-glucan.</text>
        <dbReference type="EC" id="3.2.1.141"/>
    </reaction>
</comment>
<dbReference type="SUPFAM" id="SSF81296">
    <property type="entry name" value="E set domains"/>
    <property type="match status" value="1"/>
</dbReference>
<evidence type="ECO:0000256" key="3">
    <source>
        <dbReference type="ARBA" id="ARBA00008061"/>
    </source>
</evidence>